<dbReference type="InterPro" id="IPR014001">
    <property type="entry name" value="Helicase_ATP-bd"/>
</dbReference>
<dbReference type="InterPro" id="IPR050742">
    <property type="entry name" value="Helicase_Restrict-Modif_Enz"/>
</dbReference>
<dbReference type="PANTHER" id="PTHR47396:SF1">
    <property type="entry name" value="ATP-DEPENDENT HELICASE IRC3-RELATED"/>
    <property type="match status" value="1"/>
</dbReference>
<keyword evidence="3" id="KW-0347">Helicase</keyword>
<dbReference type="SUPFAM" id="SSF52540">
    <property type="entry name" value="P-loop containing nucleoside triphosphate hydrolases"/>
    <property type="match status" value="1"/>
</dbReference>
<evidence type="ECO:0000259" key="1">
    <source>
        <dbReference type="PROSITE" id="PS51192"/>
    </source>
</evidence>
<dbReference type="OrthoDB" id="9759819at2"/>
<dbReference type="GO" id="GO:0005829">
    <property type="term" value="C:cytosol"/>
    <property type="evidence" value="ECO:0007669"/>
    <property type="project" value="TreeGrafter"/>
</dbReference>
<dbReference type="PROSITE" id="PS51192">
    <property type="entry name" value="HELICASE_ATP_BIND_1"/>
    <property type="match status" value="1"/>
</dbReference>
<evidence type="ECO:0000313" key="4">
    <source>
        <dbReference type="Proteomes" id="UP000030130"/>
    </source>
</evidence>
<evidence type="ECO:0000313" key="3">
    <source>
        <dbReference type="EMBL" id="KGN88021.1"/>
    </source>
</evidence>
<dbReference type="SMART" id="SM00490">
    <property type="entry name" value="HELICc"/>
    <property type="match status" value="1"/>
</dbReference>
<dbReference type="GO" id="GO:0016787">
    <property type="term" value="F:hydrolase activity"/>
    <property type="evidence" value="ECO:0007669"/>
    <property type="project" value="InterPro"/>
</dbReference>
<comment type="caution">
    <text evidence="3">The sequence shown here is derived from an EMBL/GenBank/DDBJ whole genome shotgun (WGS) entry which is preliminary data.</text>
</comment>
<sequence length="387" mass="44092">MYQLRPYQQKASDAAVDFFNSKTKGHGLIVLGTGTGKSLVIADIANRMDSDILILQPSKEILEQNFNKLVSYGYLFCSIYSASCGSKEINKVTFATIGSIYKKTEAFAHFKYCIIDECDTVDPHGGMYFDFLKKVGCKTIGLTATPYRLAVNSFGASLRFITRTRPRFFSEVLYFTQVADTMKQGYLSKMEYYSLLSIDIKRLRVNSTGQNYTDQSVRDEYRRSGFTGKLANVIERLLYNAKVPRKGILVFTRFIEESEEMVNMFPTVSAIVTGQTPKAERERILQDFKSGKIRVVFNVNCLSVGFDYPELDTVVLARPTRSLRLYYQQVGRAIRPHKEKQSAWVIDLCGTYDRFGKVEDLHMRDLDGKGKWIIESNGKQLTNIILE</sequence>
<dbReference type="EMBL" id="JRAI01000005">
    <property type="protein sequence ID" value="KGN88021.1"/>
    <property type="molecule type" value="Genomic_DNA"/>
</dbReference>
<dbReference type="PANTHER" id="PTHR47396">
    <property type="entry name" value="TYPE I RESTRICTION ENZYME ECOKI R PROTEIN"/>
    <property type="match status" value="1"/>
</dbReference>
<dbReference type="RefSeq" id="WP_039419956.1">
    <property type="nucleotide sequence ID" value="NZ_JRAI01000005.1"/>
</dbReference>
<dbReference type="Pfam" id="PF04851">
    <property type="entry name" value="ResIII"/>
    <property type="match status" value="1"/>
</dbReference>
<proteinExistence type="predicted"/>
<keyword evidence="3" id="KW-0067">ATP-binding</keyword>
<dbReference type="PROSITE" id="PS51194">
    <property type="entry name" value="HELICASE_CTER"/>
    <property type="match status" value="1"/>
</dbReference>
<name>A0A0A2FAF7_9PORP</name>
<dbReference type="InterPro" id="IPR006935">
    <property type="entry name" value="Helicase/UvrB_N"/>
</dbReference>
<dbReference type="GO" id="GO:0005524">
    <property type="term" value="F:ATP binding"/>
    <property type="evidence" value="ECO:0007669"/>
    <property type="project" value="InterPro"/>
</dbReference>
<dbReference type="InterPro" id="IPR027417">
    <property type="entry name" value="P-loop_NTPase"/>
</dbReference>
<dbReference type="Pfam" id="PF00271">
    <property type="entry name" value="Helicase_C"/>
    <property type="match status" value="1"/>
</dbReference>
<accession>A0A0A2FAF7</accession>
<keyword evidence="3" id="KW-0378">Hydrolase</keyword>
<dbReference type="Gene3D" id="3.40.50.300">
    <property type="entry name" value="P-loop containing nucleotide triphosphate hydrolases"/>
    <property type="match status" value="2"/>
</dbReference>
<dbReference type="InterPro" id="IPR001650">
    <property type="entry name" value="Helicase_C-like"/>
</dbReference>
<dbReference type="Proteomes" id="UP000030130">
    <property type="component" value="Unassembled WGS sequence"/>
</dbReference>
<dbReference type="SMART" id="SM00487">
    <property type="entry name" value="DEXDc"/>
    <property type="match status" value="1"/>
</dbReference>
<keyword evidence="3" id="KW-0547">Nucleotide-binding</keyword>
<protein>
    <submittedName>
        <fullName evidence="3">Helicase</fullName>
    </submittedName>
</protein>
<gene>
    <name evidence="3" type="ORF">HR08_01145</name>
</gene>
<dbReference type="AlphaFoldDB" id="A0A0A2FAF7"/>
<reference evidence="3 4" key="1">
    <citation type="submission" date="2014-08" db="EMBL/GenBank/DDBJ databases">
        <title>Porphyromonas gulae strain:COT-052_OH1451 Genome sequencing.</title>
        <authorList>
            <person name="Wallis C."/>
            <person name="Deusch O."/>
            <person name="O'Flynn C."/>
            <person name="Davis I."/>
            <person name="Jospin G."/>
            <person name="Darling A.E."/>
            <person name="Coil D.A."/>
            <person name="Alexiev A."/>
            <person name="Horsfall A."/>
            <person name="Kirkwood N."/>
            <person name="Harris S."/>
            <person name="Eisen J.A."/>
        </authorList>
    </citation>
    <scope>NUCLEOTIDE SEQUENCE [LARGE SCALE GENOMIC DNA]</scope>
    <source>
        <strain evidence="4">COT-052 OH1451</strain>
    </source>
</reference>
<feature type="domain" description="Helicase C-terminal" evidence="2">
    <location>
        <begin position="233"/>
        <end position="387"/>
    </location>
</feature>
<dbReference type="GO" id="GO:0003677">
    <property type="term" value="F:DNA binding"/>
    <property type="evidence" value="ECO:0007669"/>
    <property type="project" value="InterPro"/>
</dbReference>
<feature type="domain" description="Helicase ATP-binding" evidence="1">
    <location>
        <begin position="18"/>
        <end position="164"/>
    </location>
</feature>
<evidence type="ECO:0000259" key="2">
    <source>
        <dbReference type="PROSITE" id="PS51194"/>
    </source>
</evidence>
<dbReference type="GO" id="GO:0004386">
    <property type="term" value="F:helicase activity"/>
    <property type="evidence" value="ECO:0007669"/>
    <property type="project" value="UniProtKB-KW"/>
</dbReference>
<organism evidence="3 4">
    <name type="scientific">Porphyromonas gulae</name>
    <dbReference type="NCBI Taxonomy" id="111105"/>
    <lineage>
        <taxon>Bacteria</taxon>
        <taxon>Pseudomonadati</taxon>
        <taxon>Bacteroidota</taxon>
        <taxon>Bacteroidia</taxon>
        <taxon>Bacteroidales</taxon>
        <taxon>Porphyromonadaceae</taxon>
        <taxon>Porphyromonas</taxon>
    </lineage>
</organism>